<dbReference type="Proteomes" id="UP001498476">
    <property type="component" value="Unassembled WGS sequence"/>
</dbReference>
<proteinExistence type="predicted"/>
<sequence>MTKYSWFLSPDFTLFPEGELRLGMVLKYPDRPTLAVASLSSEETPDISLPKVTTITEPGHTHSAGSGRSAGANIFAKFIDLASASGSADVSRYKDVEFGTVDHEVRSFCRAPSPETLQAIVQLDAVKQFINGGPFGRFRKRPVYLLSGLRVAKDSFSVTNTAGSATSVAAEVSASAASIGAPVPLEAGGGFSTTGESHESHSYNTAPGVVFAYRLHVIRAKSKNNAESELFSDTTAFFTGENEDDDDEEQEMEFAELTGDMTKGERSVKSIVEECSVGDETVVVFKHK</sequence>
<name>A0ABR1HU12_9HYPO</name>
<gene>
    <name evidence="1" type="ORF">QQX98_000501</name>
</gene>
<evidence type="ECO:0000313" key="2">
    <source>
        <dbReference type="Proteomes" id="UP001498476"/>
    </source>
</evidence>
<evidence type="ECO:0000313" key="1">
    <source>
        <dbReference type="EMBL" id="KAK7424536.1"/>
    </source>
</evidence>
<dbReference type="EMBL" id="JAZAVJ010000004">
    <property type="protein sequence ID" value="KAK7424536.1"/>
    <property type="molecule type" value="Genomic_DNA"/>
</dbReference>
<keyword evidence="2" id="KW-1185">Reference proteome</keyword>
<protein>
    <submittedName>
        <fullName evidence="1">Uncharacterized protein</fullName>
    </submittedName>
</protein>
<reference evidence="1 2" key="1">
    <citation type="journal article" date="2025" name="Microbiol. Resour. Announc.">
        <title>Draft genome sequences for Neonectria magnoliae and Neonectria punicea, canker pathogens of Liriodendron tulipifera and Acer saccharum in West Virginia.</title>
        <authorList>
            <person name="Petronek H.M."/>
            <person name="Kasson M.T."/>
            <person name="Metheny A.M."/>
            <person name="Stauder C.M."/>
            <person name="Lovett B."/>
            <person name="Lynch S.C."/>
            <person name="Garnas J.R."/>
            <person name="Kasson L.R."/>
            <person name="Stajich J.E."/>
        </authorList>
    </citation>
    <scope>NUCLEOTIDE SEQUENCE [LARGE SCALE GENOMIC DNA]</scope>
    <source>
        <strain evidence="1 2">NRRL 64653</strain>
    </source>
</reference>
<organism evidence="1 2">
    <name type="scientific">Neonectria punicea</name>
    <dbReference type="NCBI Taxonomy" id="979145"/>
    <lineage>
        <taxon>Eukaryota</taxon>
        <taxon>Fungi</taxon>
        <taxon>Dikarya</taxon>
        <taxon>Ascomycota</taxon>
        <taxon>Pezizomycotina</taxon>
        <taxon>Sordariomycetes</taxon>
        <taxon>Hypocreomycetidae</taxon>
        <taxon>Hypocreales</taxon>
        <taxon>Nectriaceae</taxon>
        <taxon>Neonectria</taxon>
    </lineage>
</organism>
<comment type="caution">
    <text evidence="1">The sequence shown here is derived from an EMBL/GenBank/DDBJ whole genome shotgun (WGS) entry which is preliminary data.</text>
</comment>
<accession>A0ABR1HU12</accession>